<dbReference type="ExpressionAtlas" id="A0A0Q3EUB7">
    <property type="expression patterns" value="baseline"/>
</dbReference>
<dbReference type="OrthoDB" id="329835at2759"/>
<dbReference type="Gene3D" id="3.40.47.10">
    <property type="match status" value="1"/>
</dbReference>
<accession>A0A0Q3EUB7</accession>
<reference evidence="7" key="2">
    <citation type="submission" date="2017-06" db="EMBL/GenBank/DDBJ databases">
        <title>WGS assembly of Brachypodium distachyon.</title>
        <authorList>
            <consortium name="The International Brachypodium Initiative"/>
            <person name="Lucas S."/>
            <person name="Harmon-Smith M."/>
            <person name="Lail K."/>
            <person name="Tice H."/>
            <person name="Grimwood J."/>
            <person name="Bruce D."/>
            <person name="Barry K."/>
            <person name="Shu S."/>
            <person name="Lindquist E."/>
            <person name="Wang M."/>
            <person name="Pitluck S."/>
            <person name="Vogel J.P."/>
            <person name="Garvin D.F."/>
            <person name="Mockler T.C."/>
            <person name="Schmutz J."/>
            <person name="Rokhsar D."/>
            <person name="Bevan M.W."/>
        </authorList>
    </citation>
    <scope>NUCLEOTIDE SEQUENCE</scope>
    <source>
        <strain evidence="7">Bd21</strain>
    </source>
</reference>
<dbReference type="EC" id="2.3.1.-" evidence="4"/>
<evidence type="ECO:0000256" key="4">
    <source>
        <dbReference type="PIRNR" id="PIRNR036417"/>
    </source>
</evidence>
<reference evidence="8" key="3">
    <citation type="submission" date="2018-08" db="UniProtKB">
        <authorList>
            <consortium name="EnsemblPlants"/>
        </authorList>
    </citation>
    <scope>IDENTIFICATION</scope>
    <source>
        <strain evidence="8">cv. Bd21</strain>
    </source>
</reference>
<organism evidence="7">
    <name type="scientific">Brachypodium distachyon</name>
    <name type="common">Purple false brome</name>
    <name type="synonym">Trachynia distachya</name>
    <dbReference type="NCBI Taxonomy" id="15368"/>
    <lineage>
        <taxon>Eukaryota</taxon>
        <taxon>Viridiplantae</taxon>
        <taxon>Streptophyta</taxon>
        <taxon>Embryophyta</taxon>
        <taxon>Tracheophyta</taxon>
        <taxon>Spermatophyta</taxon>
        <taxon>Magnoliopsida</taxon>
        <taxon>Liliopsida</taxon>
        <taxon>Poales</taxon>
        <taxon>Poaceae</taxon>
        <taxon>BOP clade</taxon>
        <taxon>Pooideae</taxon>
        <taxon>Stipodae</taxon>
        <taxon>Brachypodieae</taxon>
        <taxon>Brachypodium</taxon>
    </lineage>
</organism>
<evidence type="ECO:0000256" key="2">
    <source>
        <dbReference type="ARBA" id="ARBA00022679"/>
    </source>
</evidence>
<sequence>MVAMDMAHRDHLHAALDGLLGLAALALCVLAEALVFALRQHAALYLVPVSTMLLLCRYSRRRRAAGGTIGLVDFSCLKPPRRLRLPVAGLLEHFNIIGCFDSGSVEFMTKVIAASGMGNETYFPPALHYIPPAATHAHAIQEAHMLFFPTLDDLFAKTGVPPSAVGALVLNCSGFCPAPSLTSIIVNRYRMRGDVRTYNLSGMGCSSGSIGVDVASGVLRAHHGAMEYAVVVSAEIITIGWYKGKDHGKLLLNCYFRTGCSAAMVTSKQRGGVEVKYRLVNVTRTNQTADDRSYRAGYRDEDEEGITGFTLGQGVGRMVSELLRAHLVTLSVSILPWREKLRYLVALLVSMRRRRRQDKLAGTSGGRVPLPDFRAAADHFCLPSSGRPMIWRLGQGLGLGEREMEAALMAFHRFGNQSAASLWYQLAYLEAKGRIRKGDTVWQLGIGSGLKANSLVWERIADADEVAGGLDLTGPWMECIHQYPVWEA</sequence>
<keyword evidence="9" id="KW-1185">Reference proteome</keyword>
<dbReference type="InterPro" id="IPR013601">
    <property type="entry name" value="FAE1_typ3_polyketide_synth"/>
</dbReference>
<dbReference type="KEGG" id="bdi:100829634"/>
<dbReference type="InterPro" id="IPR012392">
    <property type="entry name" value="3-ktacl-CoA_syn"/>
</dbReference>
<proteinExistence type="inferred from homology"/>
<dbReference type="Gramene" id="KQJ91095">
    <property type="protein sequence ID" value="KQJ91095"/>
    <property type="gene ID" value="BRADI_4g35510v3"/>
</dbReference>
<keyword evidence="2 4" id="KW-0808">Transferase</keyword>
<dbReference type="UniPathway" id="UPA00094"/>
<dbReference type="EnsemblPlants" id="KQJ91095">
    <property type="protein sequence ID" value="KQJ91095"/>
    <property type="gene ID" value="BRADI_4g35510v3"/>
</dbReference>
<reference evidence="7 8" key="1">
    <citation type="journal article" date="2010" name="Nature">
        <title>Genome sequencing and analysis of the model grass Brachypodium distachyon.</title>
        <authorList>
            <consortium name="International Brachypodium Initiative"/>
        </authorList>
    </citation>
    <scope>NUCLEOTIDE SEQUENCE [LARGE SCALE GENOMIC DNA]</scope>
    <source>
        <strain evidence="7 8">Bd21</strain>
    </source>
</reference>
<evidence type="ECO:0000259" key="6">
    <source>
        <dbReference type="Pfam" id="PF08541"/>
    </source>
</evidence>
<evidence type="ECO:0000259" key="5">
    <source>
        <dbReference type="Pfam" id="PF08392"/>
    </source>
</evidence>
<dbReference type="RefSeq" id="XP_014757595.1">
    <property type="nucleotide sequence ID" value="XM_014902109.2"/>
</dbReference>
<dbReference type="AlphaFoldDB" id="A0A0Q3EUB7"/>
<dbReference type="GO" id="GO:0016020">
    <property type="term" value="C:membrane"/>
    <property type="evidence" value="ECO:0007669"/>
    <property type="project" value="InterPro"/>
</dbReference>
<dbReference type="PANTHER" id="PTHR31561">
    <property type="entry name" value="3-KETOACYL-COA SYNTHASE"/>
    <property type="match status" value="1"/>
</dbReference>
<dbReference type="InterPro" id="IPR016039">
    <property type="entry name" value="Thiolase-like"/>
</dbReference>
<dbReference type="SUPFAM" id="SSF53901">
    <property type="entry name" value="Thiolase-like"/>
    <property type="match status" value="2"/>
</dbReference>
<dbReference type="GO" id="GO:0006633">
    <property type="term" value="P:fatty acid biosynthetic process"/>
    <property type="evidence" value="ECO:0007669"/>
    <property type="project" value="UniProtKB-UniPathway"/>
</dbReference>
<gene>
    <name evidence="8" type="primary">LOC100829634</name>
    <name evidence="7" type="ORF">BRADI_4g35510v3</name>
</gene>
<evidence type="ECO:0000256" key="1">
    <source>
        <dbReference type="ARBA" id="ARBA00005531"/>
    </source>
</evidence>
<dbReference type="GO" id="GO:0016747">
    <property type="term" value="F:acyltransferase activity, transferring groups other than amino-acyl groups"/>
    <property type="evidence" value="ECO:0007669"/>
    <property type="project" value="InterPro"/>
</dbReference>
<comment type="pathway">
    <text evidence="4">Lipid metabolism; fatty acid biosynthesis.</text>
</comment>
<dbReference type="STRING" id="15368.A0A0Q3EUB7"/>
<evidence type="ECO:0000313" key="8">
    <source>
        <dbReference type="EnsemblPlants" id="KQJ91095"/>
    </source>
</evidence>
<dbReference type="Pfam" id="PF08541">
    <property type="entry name" value="ACP_syn_III_C"/>
    <property type="match status" value="1"/>
</dbReference>
<keyword evidence="3 4" id="KW-0012">Acyltransferase</keyword>
<protein>
    <recommendedName>
        <fullName evidence="4">3-ketoacyl-CoA synthase</fullName>
        <ecNumber evidence="4">2.3.1.-</ecNumber>
    </recommendedName>
</protein>
<comment type="similarity">
    <text evidence="1 4">Belongs to the thiolase-like superfamily. Chalcone/stilbene synthases family.</text>
</comment>
<dbReference type="InterPro" id="IPR013747">
    <property type="entry name" value="ACP_syn_III_C"/>
</dbReference>
<name>A0A0Q3EUB7_BRADI</name>
<dbReference type="PIRSF" id="PIRSF036417">
    <property type="entry name" value="3-ktacl-CoA_syn"/>
    <property type="match status" value="1"/>
</dbReference>
<feature type="domain" description="FAE" evidence="5">
    <location>
        <begin position="68"/>
        <end position="349"/>
    </location>
</feature>
<evidence type="ECO:0000256" key="3">
    <source>
        <dbReference type="ARBA" id="ARBA00023315"/>
    </source>
</evidence>
<evidence type="ECO:0000313" key="7">
    <source>
        <dbReference type="EMBL" id="KQJ91095.1"/>
    </source>
</evidence>
<dbReference type="EMBL" id="CM000883">
    <property type="protein sequence ID" value="KQJ91095.1"/>
    <property type="molecule type" value="Genomic_DNA"/>
</dbReference>
<dbReference type="GeneID" id="100829634"/>
<dbReference type="Pfam" id="PF08392">
    <property type="entry name" value="FAE1_CUT1_RppA"/>
    <property type="match status" value="1"/>
</dbReference>
<dbReference type="Proteomes" id="UP000008810">
    <property type="component" value="Chromosome 4"/>
</dbReference>
<evidence type="ECO:0000313" key="9">
    <source>
        <dbReference type="Proteomes" id="UP000008810"/>
    </source>
</evidence>
<feature type="domain" description="Beta-ketoacyl-[acyl-carrier-protein] synthase III C-terminal" evidence="6">
    <location>
        <begin position="378"/>
        <end position="458"/>
    </location>
</feature>